<reference evidence="10 11" key="1">
    <citation type="journal article" date="2018" name="Sci. Rep.">
        <title>Comparative analysis of the Pocillopora damicornis genome highlights role of immune system in coral evolution.</title>
        <authorList>
            <person name="Cunning R."/>
            <person name="Bay R.A."/>
            <person name="Gillette P."/>
            <person name="Baker A.C."/>
            <person name="Traylor-Knowles N."/>
        </authorList>
    </citation>
    <scope>NUCLEOTIDE SEQUENCE [LARGE SCALE GENOMIC DNA]</scope>
    <source>
        <strain evidence="10">RSMAS</strain>
        <tissue evidence="10">Whole animal</tissue>
    </source>
</reference>
<dbReference type="FunFam" id="2.60.120.260:FF:000002">
    <property type="entry name" value="Coagulation factor VIII"/>
    <property type="match status" value="1"/>
</dbReference>
<dbReference type="PROSITE" id="PS50092">
    <property type="entry name" value="TSP1"/>
    <property type="match status" value="1"/>
</dbReference>
<dbReference type="Pfam" id="PF00754">
    <property type="entry name" value="F5_F8_type_C"/>
    <property type="match status" value="3"/>
</dbReference>
<dbReference type="PROSITE" id="PS01285">
    <property type="entry name" value="FA58C_1"/>
    <property type="match status" value="2"/>
</dbReference>
<dbReference type="Gene3D" id="2.60.120.260">
    <property type="entry name" value="Galactose-binding domain-like"/>
    <property type="match status" value="3"/>
</dbReference>
<evidence type="ECO:0000313" key="10">
    <source>
        <dbReference type="EMBL" id="RMX55020.1"/>
    </source>
</evidence>
<dbReference type="InterPro" id="IPR036383">
    <property type="entry name" value="TSP1_rpt_sf"/>
</dbReference>
<dbReference type="SUPFAM" id="SSF49785">
    <property type="entry name" value="Galactose-binding domain-like"/>
    <property type="match status" value="3"/>
</dbReference>
<evidence type="ECO:0000256" key="4">
    <source>
        <dbReference type="ARBA" id="ARBA00022737"/>
    </source>
</evidence>
<feature type="domain" description="F5/8 type C" evidence="9">
    <location>
        <begin position="1"/>
        <end position="98"/>
    </location>
</feature>
<dbReference type="Proteomes" id="UP000275408">
    <property type="component" value="Unassembled WGS sequence"/>
</dbReference>
<evidence type="ECO:0000313" key="11">
    <source>
        <dbReference type="Proteomes" id="UP000275408"/>
    </source>
</evidence>
<keyword evidence="2" id="KW-0812">Transmembrane</keyword>
<proteinExistence type="predicted"/>
<dbReference type="InterPro" id="IPR000884">
    <property type="entry name" value="TSP1_rpt"/>
</dbReference>
<dbReference type="InterPro" id="IPR000421">
    <property type="entry name" value="FA58C"/>
</dbReference>
<keyword evidence="4" id="KW-0677">Repeat</keyword>
<dbReference type="InterPro" id="IPR044004">
    <property type="entry name" value="TSP1_spondin_dom"/>
</dbReference>
<evidence type="ECO:0000256" key="2">
    <source>
        <dbReference type="ARBA" id="ARBA00022692"/>
    </source>
</evidence>
<comment type="caution">
    <text evidence="10">The sequence shown here is derived from an EMBL/GenBank/DDBJ whole genome shotgun (WGS) entry which is preliminary data.</text>
</comment>
<gene>
    <name evidence="10" type="ORF">pdam_00007254</name>
</gene>
<dbReference type="GO" id="GO:0016020">
    <property type="term" value="C:membrane"/>
    <property type="evidence" value="ECO:0007669"/>
    <property type="project" value="UniProtKB-SubCell"/>
</dbReference>
<dbReference type="InterPro" id="IPR008979">
    <property type="entry name" value="Galactose-bd-like_sf"/>
</dbReference>
<keyword evidence="8" id="KW-0325">Glycoprotein</keyword>
<protein>
    <recommendedName>
        <fullName evidence="9">F5/8 type C domain-containing protein</fullName>
    </recommendedName>
</protein>
<evidence type="ECO:0000256" key="1">
    <source>
        <dbReference type="ARBA" id="ARBA00004167"/>
    </source>
</evidence>
<dbReference type="Gene3D" id="2.20.100.10">
    <property type="entry name" value="Thrombospondin type-1 (TSP1) repeat"/>
    <property type="match status" value="1"/>
</dbReference>
<comment type="subcellular location">
    <subcellularLocation>
        <location evidence="1">Membrane</location>
        <topology evidence="1">Single-pass membrane protein</topology>
    </subcellularLocation>
</comment>
<evidence type="ECO:0000259" key="9">
    <source>
        <dbReference type="PROSITE" id="PS50022"/>
    </source>
</evidence>
<keyword evidence="11" id="KW-1185">Reference proteome</keyword>
<dbReference type="PANTHER" id="PTHR24543">
    <property type="entry name" value="MULTICOPPER OXIDASE-RELATED"/>
    <property type="match status" value="1"/>
</dbReference>
<dbReference type="PANTHER" id="PTHR24543:SF291">
    <property type="entry name" value="SMOKE ALARM, ISOFORM D"/>
    <property type="match status" value="1"/>
</dbReference>
<keyword evidence="7" id="KW-1015">Disulfide bond</keyword>
<dbReference type="Pfam" id="PF19028">
    <property type="entry name" value="TSP1_spondin"/>
    <property type="match status" value="1"/>
</dbReference>
<dbReference type="SMART" id="SM00231">
    <property type="entry name" value="FA58C"/>
    <property type="match status" value="2"/>
</dbReference>
<dbReference type="SUPFAM" id="SSF82895">
    <property type="entry name" value="TSP-1 type 1 repeat"/>
    <property type="match status" value="1"/>
</dbReference>
<organism evidence="10 11">
    <name type="scientific">Pocillopora damicornis</name>
    <name type="common">Cauliflower coral</name>
    <name type="synonym">Millepora damicornis</name>
    <dbReference type="NCBI Taxonomy" id="46731"/>
    <lineage>
        <taxon>Eukaryota</taxon>
        <taxon>Metazoa</taxon>
        <taxon>Cnidaria</taxon>
        <taxon>Anthozoa</taxon>
        <taxon>Hexacorallia</taxon>
        <taxon>Scleractinia</taxon>
        <taxon>Astrocoeniina</taxon>
        <taxon>Pocilloporidae</taxon>
        <taxon>Pocillopora</taxon>
    </lineage>
</organism>
<dbReference type="OrthoDB" id="5983536at2759"/>
<name>A0A3M6UN09_POCDA</name>
<evidence type="ECO:0000256" key="8">
    <source>
        <dbReference type="ARBA" id="ARBA00023180"/>
    </source>
</evidence>
<sequence>MQYLQIDLKRNSYIEAIITQGAVVEESWVENYTISYGHSYDLWKKYEENGSSKVFQGNNDSSSIVTRKFMKQVRARFIRIHPVSWIGHICMRFDIRTVGQYFLHLPKVHASSCIFNLITLYSFHRVLLFKAIFIDFLLKSKDRSIPLGIQKHKIANSAITASSHAGSGNEPWRARLDVGFLSEAWRAGEDSHDQYLQIDLGTTHNITHVATQGSHRTDKSCWVTQFNLSHSLDGSEWNKYEENDSVKLFQGNTNDYGIVQQQMNKEIEARYIRFLPVTWFNHVCMKVELYGYQVCGFPLGVNNGELLSDSFTASSYGMSNEPWNARLNRLIGNGSWCAEKNITGEYLQIDLKHSKMLTGISTQGKHDKDGKWVTEYSLYYWEKEGLTPQPYTVNGSTKVFSGNIDQFATVTHSLDGVKNAQFVRLEVNCAIHSNFQCFSDNMTNVSLVNKTRKKYIESIILPFFRFDSKLANLVDGGYSEWSAWSTCSATCAGGFQYRQRTCDNPEPENGGKDCSSLGADKEEAICNTHICPGGTMTTLQVNKDKFYTSM</sequence>
<dbReference type="AlphaFoldDB" id="A0A3M6UN09"/>
<dbReference type="SMART" id="SM00209">
    <property type="entry name" value="TSP1"/>
    <property type="match status" value="1"/>
</dbReference>
<evidence type="ECO:0000256" key="3">
    <source>
        <dbReference type="ARBA" id="ARBA00022729"/>
    </source>
</evidence>
<dbReference type="FunFam" id="2.20.100.10:FF:000007">
    <property type="entry name" value="Thrombospondin 1"/>
    <property type="match status" value="1"/>
</dbReference>
<dbReference type="PROSITE" id="PS50022">
    <property type="entry name" value="FA58C_3"/>
    <property type="match status" value="3"/>
</dbReference>
<evidence type="ECO:0000256" key="6">
    <source>
        <dbReference type="ARBA" id="ARBA00023136"/>
    </source>
</evidence>
<feature type="domain" description="F5/8 type C" evidence="9">
    <location>
        <begin position="295"/>
        <end position="425"/>
    </location>
</feature>
<dbReference type="CDD" id="cd00057">
    <property type="entry name" value="FA58C"/>
    <property type="match status" value="2"/>
</dbReference>
<keyword evidence="5" id="KW-1133">Transmembrane helix</keyword>
<keyword evidence="3" id="KW-0732">Signal</keyword>
<evidence type="ECO:0000256" key="5">
    <source>
        <dbReference type="ARBA" id="ARBA00022989"/>
    </source>
</evidence>
<evidence type="ECO:0000256" key="7">
    <source>
        <dbReference type="ARBA" id="ARBA00023157"/>
    </source>
</evidence>
<accession>A0A3M6UN09</accession>
<feature type="domain" description="F5/8 type C" evidence="9">
    <location>
        <begin position="142"/>
        <end position="292"/>
    </location>
</feature>
<keyword evidence="6" id="KW-0472">Membrane</keyword>
<dbReference type="EMBL" id="RCHS01001135">
    <property type="protein sequence ID" value="RMX55020.1"/>
    <property type="molecule type" value="Genomic_DNA"/>
</dbReference>